<evidence type="ECO:0000259" key="1">
    <source>
        <dbReference type="Pfam" id="PF00497"/>
    </source>
</evidence>
<dbReference type="InterPro" id="IPR001638">
    <property type="entry name" value="Solute-binding_3/MltF_N"/>
</dbReference>
<dbReference type="RefSeq" id="WP_180237170.1">
    <property type="nucleotide sequence ID" value="NZ_BMGJ01000004.1"/>
</dbReference>
<evidence type="ECO:0000313" key="3">
    <source>
        <dbReference type="Proteomes" id="UP000614272"/>
    </source>
</evidence>
<sequence length="236" mass="27037">MLICYESDRYEPFLDVLGKGENDSTEGYLIQLSRWAAKKSGFSAEYIRRPWSRCLNMVKMGTANAAFSVIYTPQRAKSMRYPKGADKEQPEHFLWKARYPFFVARGSNFSFQNYRQKPKAGIGAPFGYVPYKKLKEQGLLAPFDLSLEQGLQMVAAGKIDGYVVETQIGLSAVKKLKLSEKIQVTSDILMAAHWHIPFNKTYYRHNQQQVKQFWGNLQTAREQVEAPAVLHIPDEN</sequence>
<dbReference type="Gene3D" id="3.40.190.10">
    <property type="entry name" value="Periplasmic binding protein-like II"/>
    <property type="match status" value="2"/>
</dbReference>
<keyword evidence="3" id="KW-1185">Reference proteome</keyword>
<dbReference type="EMBL" id="BMGJ01000004">
    <property type="protein sequence ID" value="GGD59156.1"/>
    <property type="molecule type" value="Genomic_DNA"/>
</dbReference>
<gene>
    <name evidence="2" type="ORF">GCM10011357_13060</name>
</gene>
<reference evidence="3" key="1">
    <citation type="journal article" date="2019" name="Int. J. Syst. Evol. Microbiol.">
        <title>The Global Catalogue of Microorganisms (GCM) 10K type strain sequencing project: providing services to taxonomists for standard genome sequencing and annotation.</title>
        <authorList>
            <consortium name="The Broad Institute Genomics Platform"/>
            <consortium name="The Broad Institute Genome Sequencing Center for Infectious Disease"/>
            <person name="Wu L."/>
            <person name="Ma J."/>
        </authorList>
    </citation>
    <scope>NUCLEOTIDE SEQUENCE [LARGE SCALE GENOMIC DNA]</scope>
    <source>
        <strain evidence="3">CGMCC 1.12923</strain>
    </source>
</reference>
<dbReference type="SUPFAM" id="SSF53850">
    <property type="entry name" value="Periplasmic binding protein-like II"/>
    <property type="match status" value="1"/>
</dbReference>
<feature type="domain" description="Solute-binding protein family 3/N-terminal" evidence="1">
    <location>
        <begin position="20"/>
        <end position="100"/>
    </location>
</feature>
<protein>
    <recommendedName>
        <fullName evidence="1">Solute-binding protein family 3/N-terminal domain-containing protein</fullName>
    </recommendedName>
</protein>
<dbReference type="Pfam" id="PF00497">
    <property type="entry name" value="SBP_bac_3"/>
    <property type="match status" value="1"/>
</dbReference>
<evidence type="ECO:0000313" key="2">
    <source>
        <dbReference type="EMBL" id="GGD59156.1"/>
    </source>
</evidence>
<name>A0ABQ1R8F6_9ALTE</name>
<dbReference type="Proteomes" id="UP000614272">
    <property type="component" value="Unassembled WGS sequence"/>
</dbReference>
<comment type="caution">
    <text evidence="2">The sequence shown here is derived from an EMBL/GenBank/DDBJ whole genome shotgun (WGS) entry which is preliminary data.</text>
</comment>
<organism evidence="2 3">
    <name type="scientific">Lacimicrobium alkaliphilum</name>
    <dbReference type="NCBI Taxonomy" id="1526571"/>
    <lineage>
        <taxon>Bacteria</taxon>
        <taxon>Pseudomonadati</taxon>
        <taxon>Pseudomonadota</taxon>
        <taxon>Gammaproteobacteria</taxon>
        <taxon>Alteromonadales</taxon>
        <taxon>Alteromonadaceae</taxon>
        <taxon>Lacimicrobium</taxon>
    </lineage>
</organism>
<proteinExistence type="predicted"/>
<accession>A0ABQ1R8F6</accession>